<accession>A0AAE1FJM7</accession>
<feature type="compositionally biased region" description="Gly residues" evidence="1">
    <location>
        <begin position="125"/>
        <end position="147"/>
    </location>
</feature>
<feature type="region of interest" description="Disordered" evidence="1">
    <location>
        <begin position="1"/>
        <end position="22"/>
    </location>
</feature>
<feature type="compositionally biased region" description="Low complexity" evidence="1">
    <location>
        <begin position="114"/>
        <end position="124"/>
    </location>
</feature>
<sequence>MNVKGGCKQKTQGQPKTASKHSLIPLSSFPDLLTSNTYSYYTMSRIPNPFVHGNSQGQPQRNPDSCSMPGFLLMTRPPGGSNSYSGGGGRHSFTHHGGRDPAGDFICFSPSSMNSNVSESSMRRGSGGGGGGRGLGGRSSRGGGGGRDGGHMRHQQQGFQGSPRFPYPYQQQSPSPHRHPHSYSHTPRGRYNYGQTVDNFNSYNNNNSGNSRRGKGHMGPISDIPIDKFISPSMVQDPWVNFDLCDNDMMCVSEAVVSGSSAVVVTSLDDSEIVIDSDASVIVESSYEDGGVSGMEGDSPPAPDPGSESPYVATSSTSEKDTTGSDTASDG</sequence>
<feature type="region of interest" description="Disordered" evidence="1">
    <location>
        <begin position="51"/>
        <end position="97"/>
    </location>
</feature>
<evidence type="ECO:0000313" key="2">
    <source>
        <dbReference type="EMBL" id="KAK3873378.1"/>
    </source>
</evidence>
<name>A0AAE1FJM7_PETCI</name>
<feature type="region of interest" description="Disordered" evidence="1">
    <location>
        <begin position="114"/>
        <end position="189"/>
    </location>
</feature>
<dbReference type="AlphaFoldDB" id="A0AAE1FJM7"/>
<feature type="compositionally biased region" description="Polar residues" evidence="1">
    <location>
        <begin position="53"/>
        <end position="65"/>
    </location>
</feature>
<comment type="caution">
    <text evidence="2">The sequence shown here is derived from an EMBL/GenBank/DDBJ whole genome shotgun (WGS) entry which is preliminary data.</text>
</comment>
<evidence type="ECO:0000313" key="3">
    <source>
        <dbReference type="Proteomes" id="UP001286313"/>
    </source>
</evidence>
<evidence type="ECO:0000256" key="1">
    <source>
        <dbReference type="SAM" id="MobiDB-lite"/>
    </source>
</evidence>
<reference evidence="2" key="1">
    <citation type="submission" date="2023-10" db="EMBL/GenBank/DDBJ databases">
        <title>Genome assemblies of two species of porcelain crab, Petrolisthes cinctipes and Petrolisthes manimaculis (Anomura: Porcellanidae).</title>
        <authorList>
            <person name="Angst P."/>
        </authorList>
    </citation>
    <scope>NUCLEOTIDE SEQUENCE</scope>
    <source>
        <strain evidence="2">PB745_01</strain>
        <tissue evidence="2">Gill</tissue>
    </source>
</reference>
<protein>
    <submittedName>
        <fullName evidence="2">Uncharacterized protein</fullName>
    </submittedName>
</protein>
<organism evidence="2 3">
    <name type="scientific">Petrolisthes cinctipes</name>
    <name type="common">Flat porcelain crab</name>
    <dbReference type="NCBI Taxonomy" id="88211"/>
    <lineage>
        <taxon>Eukaryota</taxon>
        <taxon>Metazoa</taxon>
        <taxon>Ecdysozoa</taxon>
        <taxon>Arthropoda</taxon>
        <taxon>Crustacea</taxon>
        <taxon>Multicrustacea</taxon>
        <taxon>Malacostraca</taxon>
        <taxon>Eumalacostraca</taxon>
        <taxon>Eucarida</taxon>
        <taxon>Decapoda</taxon>
        <taxon>Pleocyemata</taxon>
        <taxon>Anomura</taxon>
        <taxon>Galatheoidea</taxon>
        <taxon>Porcellanidae</taxon>
        <taxon>Petrolisthes</taxon>
    </lineage>
</organism>
<feature type="region of interest" description="Disordered" evidence="1">
    <location>
        <begin position="285"/>
        <end position="331"/>
    </location>
</feature>
<keyword evidence="3" id="KW-1185">Reference proteome</keyword>
<gene>
    <name evidence="2" type="ORF">Pcinc_021611</name>
</gene>
<proteinExistence type="predicted"/>
<dbReference type="EMBL" id="JAWQEG010002229">
    <property type="protein sequence ID" value="KAK3873378.1"/>
    <property type="molecule type" value="Genomic_DNA"/>
</dbReference>
<feature type="compositionally biased region" description="Low complexity" evidence="1">
    <location>
        <begin position="162"/>
        <end position="175"/>
    </location>
</feature>
<dbReference type="Proteomes" id="UP001286313">
    <property type="component" value="Unassembled WGS sequence"/>
</dbReference>